<feature type="region of interest" description="Disordered" evidence="2">
    <location>
        <begin position="1"/>
        <end position="35"/>
    </location>
</feature>
<evidence type="ECO:0000313" key="3">
    <source>
        <dbReference type="EMBL" id="ORY52565.1"/>
    </source>
</evidence>
<feature type="compositionally biased region" description="Polar residues" evidence="2">
    <location>
        <begin position="231"/>
        <end position="242"/>
    </location>
</feature>
<organism evidence="3 4">
    <name type="scientific">Rhizoclosmatium globosum</name>
    <dbReference type="NCBI Taxonomy" id="329046"/>
    <lineage>
        <taxon>Eukaryota</taxon>
        <taxon>Fungi</taxon>
        <taxon>Fungi incertae sedis</taxon>
        <taxon>Chytridiomycota</taxon>
        <taxon>Chytridiomycota incertae sedis</taxon>
        <taxon>Chytridiomycetes</taxon>
        <taxon>Chytridiales</taxon>
        <taxon>Chytriomycetaceae</taxon>
        <taxon>Rhizoclosmatium</taxon>
    </lineage>
</organism>
<evidence type="ECO:0000256" key="1">
    <source>
        <dbReference type="SAM" id="Coils"/>
    </source>
</evidence>
<accession>A0A1Y2D1W1</accession>
<feature type="compositionally biased region" description="Polar residues" evidence="2">
    <location>
        <begin position="273"/>
        <end position="292"/>
    </location>
</feature>
<keyword evidence="4" id="KW-1185">Reference proteome</keyword>
<keyword evidence="1" id="KW-0175">Coiled coil</keyword>
<feature type="compositionally biased region" description="Low complexity" evidence="2">
    <location>
        <begin position="17"/>
        <end position="35"/>
    </location>
</feature>
<dbReference type="Proteomes" id="UP000193642">
    <property type="component" value="Unassembled WGS sequence"/>
</dbReference>
<reference evidence="3 4" key="1">
    <citation type="submission" date="2016-07" db="EMBL/GenBank/DDBJ databases">
        <title>Pervasive Adenine N6-methylation of Active Genes in Fungi.</title>
        <authorList>
            <consortium name="DOE Joint Genome Institute"/>
            <person name="Mondo S.J."/>
            <person name="Dannebaum R.O."/>
            <person name="Kuo R.C."/>
            <person name="Labutti K."/>
            <person name="Haridas S."/>
            <person name="Kuo A."/>
            <person name="Salamov A."/>
            <person name="Ahrendt S.R."/>
            <person name="Lipzen A."/>
            <person name="Sullivan W."/>
            <person name="Andreopoulos W.B."/>
            <person name="Clum A."/>
            <person name="Lindquist E."/>
            <person name="Daum C."/>
            <person name="Ramamoorthy G.K."/>
            <person name="Gryganskyi A."/>
            <person name="Culley D."/>
            <person name="Magnuson J.K."/>
            <person name="James T.Y."/>
            <person name="O'Malley M.A."/>
            <person name="Stajich J.E."/>
            <person name="Spatafora J.W."/>
            <person name="Visel A."/>
            <person name="Grigoriev I.V."/>
        </authorList>
    </citation>
    <scope>NUCLEOTIDE SEQUENCE [LARGE SCALE GENOMIC DNA]</scope>
    <source>
        <strain evidence="3 4">JEL800</strain>
    </source>
</reference>
<feature type="compositionally biased region" description="Low complexity" evidence="2">
    <location>
        <begin position="217"/>
        <end position="226"/>
    </location>
</feature>
<sequence length="292" mass="31601">MLSTFHTIEPLKDNEASSSSSSSNNSTGTSSVASTFSATTSALLSRALSLTGRRASTSGPTSTPPLPESATHRKLSAPEPSLSLSASAATGSATEAPPASTAAKAAKERRLSRSAETLDALIADIDGFAMAAALEQKQKEFEERENRKLERINRRLKLEEDKERRRIHEIRERAYRSAFGSSPIPDAEIPDQGGVPMARSRSRNNNDTILSPAVINSLSSTPSLSSEPVPHQQSRPTSPSSRKSLRKTWISRDRDLGPWVPCLQKSQMKEPQTKIGSVSQERQGQQVPHCSD</sequence>
<proteinExistence type="predicted"/>
<feature type="region of interest" description="Disordered" evidence="2">
    <location>
        <begin position="48"/>
        <end position="108"/>
    </location>
</feature>
<feature type="region of interest" description="Disordered" evidence="2">
    <location>
        <begin position="178"/>
        <end position="292"/>
    </location>
</feature>
<feature type="non-terminal residue" evidence="3">
    <location>
        <position position="292"/>
    </location>
</feature>
<protein>
    <submittedName>
        <fullName evidence="3">Uncharacterized protein</fullName>
    </submittedName>
</protein>
<feature type="compositionally biased region" description="Low complexity" evidence="2">
    <location>
        <begin position="77"/>
        <end position="104"/>
    </location>
</feature>
<dbReference type="EMBL" id="MCGO01000003">
    <property type="protein sequence ID" value="ORY52565.1"/>
    <property type="molecule type" value="Genomic_DNA"/>
</dbReference>
<feature type="coiled-coil region" evidence="1">
    <location>
        <begin position="131"/>
        <end position="173"/>
    </location>
</feature>
<dbReference type="AlphaFoldDB" id="A0A1Y2D1W1"/>
<evidence type="ECO:0000313" key="4">
    <source>
        <dbReference type="Proteomes" id="UP000193642"/>
    </source>
</evidence>
<name>A0A1Y2D1W1_9FUNG</name>
<gene>
    <name evidence="3" type="ORF">BCR33DRAFT_711840</name>
</gene>
<dbReference type="OrthoDB" id="10521495at2759"/>
<feature type="compositionally biased region" description="Low complexity" evidence="2">
    <location>
        <begin position="48"/>
        <end position="61"/>
    </location>
</feature>
<comment type="caution">
    <text evidence="3">The sequence shown here is derived from an EMBL/GenBank/DDBJ whole genome shotgun (WGS) entry which is preliminary data.</text>
</comment>
<evidence type="ECO:0000256" key="2">
    <source>
        <dbReference type="SAM" id="MobiDB-lite"/>
    </source>
</evidence>